<dbReference type="NCBIfam" id="TIGR01131">
    <property type="entry name" value="ATP_synt_6_or_A"/>
    <property type="match status" value="1"/>
</dbReference>
<feature type="transmembrane region" description="Helical" evidence="12">
    <location>
        <begin position="100"/>
        <end position="121"/>
    </location>
</feature>
<keyword evidence="13" id="KW-0496">Mitochondrion</keyword>
<feature type="transmembrane region" description="Helical" evidence="12">
    <location>
        <begin position="71"/>
        <end position="94"/>
    </location>
</feature>
<evidence type="ECO:0000256" key="12">
    <source>
        <dbReference type="SAM" id="Phobius"/>
    </source>
</evidence>
<geneLocation type="mitochondrion" evidence="13"/>
<dbReference type="PANTHER" id="PTHR11410:SF0">
    <property type="entry name" value="ATP SYNTHASE SUBUNIT A"/>
    <property type="match status" value="1"/>
</dbReference>
<feature type="transmembrane region" description="Helical" evidence="12">
    <location>
        <begin position="209"/>
        <end position="227"/>
    </location>
</feature>
<dbReference type="GO" id="GO:0005743">
    <property type="term" value="C:mitochondrial inner membrane"/>
    <property type="evidence" value="ECO:0007669"/>
    <property type="project" value="UniProtKB-SubCell"/>
</dbReference>
<keyword evidence="5 12" id="KW-0812">Transmembrane</keyword>
<dbReference type="GO" id="GO:0046933">
    <property type="term" value="F:proton-transporting ATP synthase activity, rotational mechanism"/>
    <property type="evidence" value="ECO:0007669"/>
    <property type="project" value="TreeGrafter"/>
</dbReference>
<evidence type="ECO:0000256" key="11">
    <source>
        <dbReference type="RuleBase" id="RU004450"/>
    </source>
</evidence>
<organism evidence="13">
    <name type="scientific">Monoserius pennarius</name>
    <dbReference type="NCBI Taxonomy" id="2203294"/>
    <lineage>
        <taxon>Eukaryota</taxon>
        <taxon>Metazoa</taxon>
        <taxon>Cnidaria</taxon>
        <taxon>Hydrozoa</taxon>
        <taxon>Hydroidolina</taxon>
        <taxon>Leptothecata</taxon>
        <taxon>Aglaopheniidae</taxon>
        <taxon>Monoserius</taxon>
    </lineage>
</organism>
<comment type="similarity">
    <text evidence="2">Belongs to the ATPase A chain family.</text>
</comment>
<dbReference type="InterPro" id="IPR000568">
    <property type="entry name" value="ATP_synth_F0_asu"/>
</dbReference>
<keyword evidence="4" id="KW-0138">CF(0)</keyword>
<keyword evidence="9 12" id="KW-0472">Membrane</keyword>
<dbReference type="Pfam" id="PF00119">
    <property type="entry name" value="ATP-synt_A"/>
    <property type="match status" value="1"/>
</dbReference>
<dbReference type="SUPFAM" id="SSF81336">
    <property type="entry name" value="F1F0 ATP synthase subunit A"/>
    <property type="match status" value="1"/>
</dbReference>
<evidence type="ECO:0000313" key="13">
    <source>
        <dbReference type="EMBL" id="WNO18775.1"/>
    </source>
</evidence>
<evidence type="ECO:0000256" key="5">
    <source>
        <dbReference type="ARBA" id="ARBA00022692"/>
    </source>
</evidence>
<evidence type="ECO:0000256" key="3">
    <source>
        <dbReference type="ARBA" id="ARBA00022448"/>
    </source>
</evidence>
<comment type="subcellular location">
    <subcellularLocation>
        <location evidence="1">Membrane</location>
        <topology evidence="1">Multi-pass membrane protein</topology>
    </subcellularLocation>
    <subcellularLocation>
        <location evidence="11">Mitochondrion inner membrane</location>
        <topology evidence="11">Multi-pass membrane protein</topology>
    </subcellularLocation>
</comment>
<evidence type="ECO:0000256" key="6">
    <source>
        <dbReference type="ARBA" id="ARBA00022781"/>
    </source>
</evidence>
<dbReference type="InterPro" id="IPR023011">
    <property type="entry name" value="ATP_synth_F0_asu_AS"/>
</dbReference>
<dbReference type="InterPro" id="IPR045083">
    <property type="entry name" value="ATP_synth_F0_asu_bact/mt"/>
</dbReference>
<feature type="transmembrane region" description="Helical" evidence="12">
    <location>
        <begin position="160"/>
        <end position="178"/>
    </location>
</feature>
<dbReference type="RefSeq" id="YP_010968436.1">
    <property type="nucleotide sequence ID" value="NC_083976.1"/>
</dbReference>
<dbReference type="PROSITE" id="PS00449">
    <property type="entry name" value="ATPASE_A"/>
    <property type="match status" value="1"/>
</dbReference>
<keyword evidence="7 12" id="KW-1133">Transmembrane helix</keyword>
<protein>
    <recommendedName>
        <fullName evidence="11">ATP synthase subunit a</fullName>
    </recommendedName>
</protein>
<evidence type="ECO:0000256" key="8">
    <source>
        <dbReference type="ARBA" id="ARBA00023065"/>
    </source>
</evidence>
<keyword evidence="3" id="KW-0813">Transport</keyword>
<dbReference type="GeneID" id="86102394"/>
<proteinExistence type="inferred from homology"/>
<keyword evidence="6" id="KW-0375">Hydrogen ion transport</keyword>
<keyword evidence="10" id="KW-0066">ATP synthesis</keyword>
<dbReference type="HAMAP" id="MF_01393">
    <property type="entry name" value="ATP_synth_a_bact"/>
    <property type="match status" value="1"/>
</dbReference>
<reference evidence="13" key="1">
    <citation type="submission" date="2023-08" db="EMBL/GenBank/DDBJ databases">
        <authorList>
            <person name="Mo J."/>
            <person name="Mou A."/>
        </authorList>
    </citation>
    <scope>NUCLEOTIDE SEQUENCE</scope>
</reference>
<gene>
    <name evidence="13" type="primary">atp6</name>
</gene>
<dbReference type="EMBL" id="OR501924">
    <property type="protein sequence ID" value="WNO18775.1"/>
    <property type="molecule type" value="Genomic_DNA"/>
</dbReference>
<dbReference type="InterPro" id="IPR035908">
    <property type="entry name" value="F0_ATP_A_sf"/>
</dbReference>
<accession>A0AA96HRV5</accession>
<evidence type="ECO:0000256" key="4">
    <source>
        <dbReference type="ARBA" id="ARBA00022547"/>
    </source>
</evidence>
<evidence type="ECO:0000256" key="9">
    <source>
        <dbReference type="ARBA" id="ARBA00023136"/>
    </source>
</evidence>
<dbReference type="GO" id="GO:0045259">
    <property type="term" value="C:proton-transporting ATP synthase complex"/>
    <property type="evidence" value="ECO:0007669"/>
    <property type="project" value="UniProtKB-KW"/>
</dbReference>
<evidence type="ECO:0000256" key="1">
    <source>
        <dbReference type="ARBA" id="ARBA00004141"/>
    </source>
</evidence>
<keyword evidence="8" id="KW-0406">Ion transport</keyword>
<dbReference type="CDD" id="cd00310">
    <property type="entry name" value="ATP-synt_Fo_a_6"/>
    <property type="match status" value="1"/>
</dbReference>
<dbReference type="PANTHER" id="PTHR11410">
    <property type="entry name" value="ATP SYNTHASE SUBUNIT A"/>
    <property type="match status" value="1"/>
</dbReference>
<dbReference type="Gene3D" id="1.20.120.220">
    <property type="entry name" value="ATP synthase, F0 complex, subunit A"/>
    <property type="match status" value="1"/>
</dbReference>
<feature type="transmembrane region" description="Helical" evidence="12">
    <location>
        <begin position="13"/>
        <end position="35"/>
    </location>
</feature>
<dbReference type="AlphaFoldDB" id="A0AA96HRV5"/>
<evidence type="ECO:0000256" key="2">
    <source>
        <dbReference type="ARBA" id="ARBA00006810"/>
    </source>
</evidence>
<evidence type="ECO:0000256" key="7">
    <source>
        <dbReference type="ARBA" id="ARBA00022989"/>
    </source>
</evidence>
<evidence type="ECO:0000256" key="10">
    <source>
        <dbReference type="ARBA" id="ARBA00023310"/>
    </source>
</evidence>
<sequence length="234" mass="26840">MASYFDHFILIKIFGWFLTDSMFIFFSLLLVWVVLIKCYKVIPSRVELGLISLIEHWLNLVKDNLGNKNLYYSYPIISLFFFLLTINFFGFYLYTFPSTTHINLTFGIAFSAWLSIIFLGFYKHRSSFFSMFMPNGAPLNLSFLLVAIEIVSNISRPIALGMRLAANLTAGHILLAILADFGIKLLLLSTNLIGIFPFFIIIFMTGLELGVLFIQAYVFCLLLCIYLKDSIELH</sequence>
<feature type="transmembrane region" description="Helical" evidence="12">
    <location>
        <begin position="128"/>
        <end position="148"/>
    </location>
</feature>
<dbReference type="PRINTS" id="PR00123">
    <property type="entry name" value="ATPASEA"/>
</dbReference>
<name>A0AA96HRV5_9CNID</name>